<keyword evidence="2" id="KW-1185">Reference proteome</keyword>
<dbReference type="RefSeq" id="WP_249903630.1">
    <property type="nucleotide sequence ID" value="NZ_JAMGBA010000001.1"/>
</dbReference>
<evidence type="ECO:0000313" key="2">
    <source>
        <dbReference type="Proteomes" id="UP001203410"/>
    </source>
</evidence>
<comment type="caution">
    <text evidence="1">The sequence shown here is derived from an EMBL/GenBank/DDBJ whole genome shotgun (WGS) entry which is preliminary data.</text>
</comment>
<accession>A0ABT0RTF4</accession>
<gene>
    <name evidence="1" type="ORF">LZ496_05755</name>
</gene>
<name>A0ABT0RTF4_9SPHN</name>
<sequence length="224" mass="24946">MSDPLKLDDAKSEIEAIILEYEGRRASIDAEKKKLTRGKLYELFVLGRLLKELKGRGFSFSFVGKVLELKQGPGKIQPSDGYFSGYHPASRQPFRIYTDIEVRTLGSLKSSALDDSAYHEIDIVAVDDGVSGNPTPDDLLLGVECKSTAKFAKAIVKETLGIKREISLLCGDQPSRLALLAGKDTPEVPSEPPVEYWLVYCDPKGNNYRQSPKTFGVEYREWKP</sequence>
<protein>
    <recommendedName>
        <fullName evidence="3">Restriction endonuclease</fullName>
    </recommendedName>
</protein>
<evidence type="ECO:0008006" key="3">
    <source>
        <dbReference type="Google" id="ProtNLM"/>
    </source>
</evidence>
<dbReference type="Proteomes" id="UP001203410">
    <property type="component" value="Unassembled WGS sequence"/>
</dbReference>
<proteinExistence type="predicted"/>
<evidence type="ECO:0000313" key="1">
    <source>
        <dbReference type="EMBL" id="MCL6698285.1"/>
    </source>
</evidence>
<dbReference type="EMBL" id="JAMGBA010000001">
    <property type="protein sequence ID" value="MCL6698285.1"/>
    <property type="molecule type" value="Genomic_DNA"/>
</dbReference>
<organism evidence="1 2">
    <name type="scientific">Sphingomonas caseinilyticus</name>
    <dbReference type="NCBI Taxonomy" id="2908205"/>
    <lineage>
        <taxon>Bacteria</taxon>
        <taxon>Pseudomonadati</taxon>
        <taxon>Pseudomonadota</taxon>
        <taxon>Alphaproteobacteria</taxon>
        <taxon>Sphingomonadales</taxon>
        <taxon>Sphingomonadaceae</taxon>
        <taxon>Sphingomonas</taxon>
    </lineage>
</organism>
<reference evidence="1 2" key="1">
    <citation type="submission" date="2022-05" db="EMBL/GenBank/DDBJ databases">
        <authorList>
            <person name="Jo J.-H."/>
            <person name="Im W.-T."/>
        </authorList>
    </citation>
    <scope>NUCLEOTIDE SEQUENCE [LARGE SCALE GENOMIC DNA]</scope>
    <source>
        <strain evidence="1 2">NSE70-1</strain>
    </source>
</reference>